<feature type="compositionally biased region" description="Basic and acidic residues" evidence="1">
    <location>
        <begin position="378"/>
        <end position="391"/>
    </location>
</feature>
<organism evidence="3 4">
    <name type="scientific">Plasmodium ovale curtisi</name>
    <dbReference type="NCBI Taxonomy" id="864141"/>
    <lineage>
        <taxon>Eukaryota</taxon>
        <taxon>Sar</taxon>
        <taxon>Alveolata</taxon>
        <taxon>Apicomplexa</taxon>
        <taxon>Aconoidasida</taxon>
        <taxon>Haemosporida</taxon>
        <taxon>Plasmodiidae</taxon>
        <taxon>Plasmodium</taxon>
        <taxon>Plasmodium (Plasmodium)</taxon>
    </lineage>
</organism>
<feature type="region of interest" description="Disordered" evidence="1">
    <location>
        <begin position="376"/>
        <end position="404"/>
    </location>
</feature>
<dbReference type="Proteomes" id="UP000078560">
    <property type="component" value="Unassembled WGS sequence"/>
</dbReference>
<feature type="compositionally biased region" description="Polar residues" evidence="1">
    <location>
        <begin position="44"/>
        <end position="57"/>
    </location>
</feature>
<sequence length="574" mass="66632">MQLGHFVVGPLGDAHVSRRIHHVNNASILAKVQSKDDLAASPIDAQNPSSLKMNNPNEQRKGRGVGLGRSAEEERKIKANQNEAKFRKFCGSTEFILDVPNIDESLKFLKHEVDNSILNFSYNTMLLNEKIERLNDAERNVYIPMELPFMYSFNVQKNRDMKEWICTQNTCEKERDIKLVNNNIYVNDKMKEFPSYLPLVKSFERDDFNLLNYTIPNYFKSVKNSILANKEKEDKFSEQNKIKSGEFNTNSLVRGISSKGYQGKMSYNYYFQHPLKKNEKIKKIYPILPYISIWKNKYVQGIMEIESSNDNAKGKVADNSISSLTTTQSVRSTRKNKALYGLLHLIEKTRDKHLYSLYRKHEINLHKFQSKNVQSKDYSQKGRTFDDKEGENTCSKHAKEREGKHKVIRDDMDNHKLEIPMHAGRSHCTKQKKKISLSKFLIKKHILKLKNIERGESKLSETPIGLCKTGAEGYTEGIVSHSEMGKMYNDGMNDERGVNRNEMLREDVQCFKYVRDYKSPSFTISEKDPVSYVLSFSKKKKLAFIFPTISKKIIFSKTGQQKRKNYIILKEFPR</sequence>
<gene>
    <name evidence="3" type="ORF">POVCU1_030770</name>
    <name evidence="2" type="ORF">POVCU2_0033640</name>
</gene>
<dbReference type="Proteomes" id="UP000078546">
    <property type="component" value="Unassembled WGS sequence"/>
</dbReference>
<evidence type="ECO:0000313" key="2">
    <source>
        <dbReference type="EMBL" id="SBS85828.1"/>
    </source>
</evidence>
<evidence type="ECO:0000313" key="3">
    <source>
        <dbReference type="EMBL" id="SBS96097.1"/>
    </source>
</evidence>
<dbReference type="EMBL" id="FLQV01000565">
    <property type="protein sequence ID" value="SBS96097.1"/>
    <property type="molecule type" value="Genomic_DNA"/>
</dbReference>
<protein>
    <submittedName>
        <fullName evidence="3">Uncharacterized protein</fullName>
    </submittedName>
</protein>
<name>A0A1A8WT18_PLAOA</name>
<dbReference type="AlphaFoldDB" id="A0A1A8WT18"/>
<reference evidence="3" key="2">
    <citation type="submission" date="2016-05" db="EMBL/GenBank/DDBJ databases">
        <authorList>
            <person name="Lavstsen T."/>
            <person name="Jespersen J.S."/>
        </authorList>
    </citation>
    <scope>NUCLEOTIDE SEQUENCE [LARGE SCALE GENOMIC DNA]</scope>
</reference>
<feature type="region of interest" description="Disordered" evidence="1">
    <location>
        <begin position="41"/>
        <end position="72"/>
    </location>
</feature>
<proteinExistence type="predicted"/>
<evidence type="ECO:0000313" key="5">
    <source>
        <dbReference type="Proteomes" id="UP000078560"/>
    </source>
</evidence>
<dbReference type="EMBL" id="FLQU01000452">
    <property type="protein sequence ID" value="SBS85828.1"/>
    <property type="molecule type" value="Genomic_DNA"/>
</dbReference>
<evidence type="ECO:0000256" key="1">
    <source>
        <dbReference type="SAM" id="MobiDB-lite"/>
    </source>
</evidence>
<accession>A0A1A8WT18</accession>
<evidence type="ECO:0000313" key="4">
    <source>
        <dbReference type="Proteomes" id="UP000078546"/>
    </source>
</evidence>
<reference evidence="4 5" key="1">
    <citation type="submission" date="2016-05" db="EMBL/GenBank/DDBJ databases">
        <authorList>
            <person name="Naeem Raeece"/>
        </authorList>
    </citation>
    <scope>NUCLEOTIDE SEQUENCE [LARGE SCALE GENOMIC DNA]</scope>
</reference>